<dbReference type="GO" id="GO:0050909">
    <property type="term" value="P:sensory perception of taste"/>
    <property type="evidence" value="ECO:0007669"/>
    <property type="project" value="InterPro"/>
</dbReference>
<comment type="caution">
    <text evidence="7">The sequence shown here is derived from an EMBL/GenBank/DDBJ whole genome shotgun (WGS) entry which is preliminary data.</text>
</comment>
<feature type="transmembrane region" description="Helical" evidence="6">
    <location>
        <begin position="63"/>
        <end position="84"/>
    </location>
</feature>
<dbReference type="OrthoDB" id="6434765at2759"/>
<evidence type="ECO:0000313" key="7">
    <source>
        <dbReference type="EMBL" id="GBN43238.1"/>
    </source>
</evidence>
<keyword evidence="3 6" id="KW-0812">Transmembrane</keyword>
<dbReference type="AlphaFoldDB" id="A0A4Y2NUH3"/>
<evidence type="ECO:0000313" key="8">
    <source>
        <dbReference type="Proteomes" id="UP000499080"/>
    </source>
</evidence>
<feature type="transmembrane region" description="Helical" evidence="6">
    <location>
        <begin position="90"/>
        <end position="113"/>
    </location>
</feature>
<comment type="subcellular location">
    <subcellularLocation>
        <location evidence="1">Cell membrane</location>
        <topology evidence="1">Multi-pass membrane protein</topology>
    </subcellularLocation>
</comment>
<evidence type="ECO:0000256" key="1">
    <source>
        <dbReference type="ARBA" id="ARBA00004651"/>
    </source>
</evidence>
<proteinExistence type="predicted"/>
<accession>A0A4Y2NUH3</accession>
<evidence type="ECO:0000256" key="4">
    <source>
        <dbReference type="ARBA" id="ARBA00022989"/>
    </source>
</evidence>
<protein>
    <submittedName>
        <fullName evidence="7">Uncharacterized protein</fullName>
    </submittedName>
</protein>
<sequence>MMFFSLLSYDIFTKLSDGVEEYRKSLKALIHNGCADVRCVQGYLTNFRRILDCIQVVEEGFSWIMLFLLISNISTFFLMLSAIADGWANYLQAMVLMNIIGSFAASAFEFLAVMSSAIKLSKEDEALKRLAICFSEKSFLTSSSVREDKVSMLKLHCFSVLAGTIRRYNLELTGGKMFILKESLITSVIGCMLTYGVLIFQFGRN</sequence>
<dbReference type="EMBL" id="BGPR01009941">
    <property type="protein sequence ID" value="GBN43238.1"/>
    <property type="molecule type" value="Genomic_DNA"/>
</dbReference>
<evidence type="ECO:0000256" key="5">
    <source>
        <dbReference type="ARBA" id="ARBA00023136"/>
    </source>
</evidence>
<dbReference type="Proteomes" id="UP000499080">
    <property type="component" value="Unassembled WGS sequence"/>
</dbReference>
<keyword evidence="4 6" id="KW-1133">Transmembrane helix</keyword>
<name>A0A4Y2NUH3_ARAVE</name>
<keyword evidence="8" id="KW-1185">Reference proteome</keyword>
<evidence type="ECO:0000256" key="6">
    <source>
        <dbReference type="SAM" id="Phobius"/>
    </source>
</evidence>
<dbReference type="InterPro" id="IPR013604">
    <property type="entry name" value="7TM_chemorcpt"/>
</dbReference>
<dbReference type="Pfam" id="PF08395">
    <property type="entry name" value="7tm_7"/>
    <property type="match status" value="1"/>
</dbReference>
<gene>
    <name evidence="7" type="ORF">AVEN_31146_1</name>
</gene>
<organism evidence="7 8">
    <name type="scientific">Araneus ventricosus</name>
    <name type="common">Orbweaver spider</name>
    <name type="synonym">Epeira ventricosa</name>
    <dbReference type="NCBI Taxonomy" id="182803"/>
    <lineage>
        <taxon>Eukaryota</taxon>
        <taxon>Metazoa</taxon>
        <taxon>Ecdysozoa</taxon>
        <taxon>Arthropoda</taxon>
        <taxon>Chelicerata</taxon>
        <taxon>Arachnida</taxon>
        <taxon>Araneae</taxon>
        <taxon>Araneomorphae</taxon>
        <taxon>Entelegynae</taxon>
        <taxon>Araneoidea</taxon>
        <taxon>Araneidae</taxon>
        <taxon>Araneus</taxon>
    </lineage>
</organism>
<dbReference type="GO" id="GO:0005886">
    <property type="term" value="C:plasma membrane"/>
    <property type="evidence" value="ECO:0007669"/>
    <property type="project" value="UniProtKB-SubCell"/>
</dbReference>
<reference evidence="7 8" key="1">
    <citation type="journal article" date="2019" name="Sci. Rep.">
        <title>Orb-weaving spider Araneus ventricosus genome elucidates the spidroin gene catalogue.</title>
        <authorList>
            <person name="Kono N."/>
            <person name="Nakamura H."/>
            <person name="Ohtoshi R."/>
            <person name="Moran D.A.P."/>
            <person name="Shinohara A."/>
            <person name="Yoshida Y."/>
            <person name="Fujiwara M."/>
            <person name="Mori M."/>
            <person name="Tomita M."/>
            <person name="Arakawa K."/>
        </authorList>
    </citation>
    <scope>NUCLEOTIDE SEQUENCE [LARGE SCALE GENOMIC DNA]</scope>
</reference>
<feature type="transmembrane region" description="Helical" evidence="6">
    <location>
        <begin position="184"/>
        <end position="203"/>
    </location>
</feature>
<evidence type="ECO:0000256" key="3">
    <source>
        <dbReference type="ARBA" id="ARBA00022692"/>
    </source>
</evidence>
<evidence type="ECO:0000256" key="2">
    <source>
        <dbReference type="ARBA" id="ARBA00022475"/>
    </source>
</evidence>
<keyword evidence="2" id="KW-1003">Cell membrane</keyword>
<keyword evidence="5 6" id="KW-0472">Membrane</keyword>